<dbReference type="PROSITE" id="PS51726">
    <property type="entry name" value="MYST_HAT"/>
    <property type="match status" value="1"/>
</dbReference>
<comment type="catalytic activity">
    <reaction evidence="12">
        <text>L-lysyl-[protein] + acetyl-CoA = N(6)-acetyl-L-lysyl-[protein] + CoA + H(+)</text>
        <dbReference type="Rhea" id="RHEA:45948"/>
        <dbReference type="Rhea" id="RHEA-COMP:9752"/>
        <dbReference type="Rhea" id="RHEA-COMP:10731"/>
        <dbReference type="ChEBI" id="CHEBI:15378"/>
        <dbReference type="ChEBI" id="CHEBI:29969"/>
        <dbReference type="ChEBI" id="CHEBI:57287"/>
        <dbReference type="ChEBI" id="CHEBI:57288"/>
        <dbReference type="ChEBI" id="CHEBI:61930"/>
        <dbReference type="EC" id="2.3.1.48"/>
    </reaction>
</comment>
<evidence type="ECO:0000256" key="3">
    <source>
        <dbReference type="ARBA" id="ARBA00013184"/>
    </source>
</evidence>
<organism evidence="15 16">
    <name type="scientific">Huiozyma naganishii (strain ATCC MYA-139 / BCRC 22969 / CBS 8797 / KCTC 17520 / NBRC 10181 / NCYC 3082 / Yp74L-3)</name>
    <name type="common">Yeast</name>
    <name type="synonym">Kazachstania naganishii</name>
    <dbReference type="NCBI Taxonomy" id="1071383"/>
    <lineage>
        <taxon>Eukaryota</taxon>
        <taxon>Fungi</taxon>
        <taxon>Dikarya</taxon>
        <taxon>Ascomycota</taxon>
        <taxon>Saccharomycotina</taxon>
        <taxon>Saccharomycetes</taxon>
        <taxon>Saccharomycetales</taxon>
        <taxon>Saccharomycetaceae</taxon>
        <taxon>Huiozyma</taxon>
    </lineage>
</organism>
<dbReference type="Gene3D" id="3.40.630.30">
    <property type="match status" value="1"/>
</dbReference>
<evidence type="ECO:0000256" key="4">
    <source>
        <dbReference type="ARBA" id="ARBA00022679"/>
    </source>
</evidence>
<dbReference type="STRING" id="1071383.J7R1J6"/>
<dbReference type="InterPro" id="IPR050603">
    <property type="entry name" value="MYST_HAT"/>
</dbReference>
<protein>
    <recommendedName>
        <fullName evidence="3 12">Histone acetyltransferase</fullName>
        <ecNumber evidence="3 12">2.3.1.48</ecNumber>
    </recommendedName>
</protein>
<dbReference type="EC" id="2.3.1.48" evidence="3 12"/>
<keyword evidence="16" id="KW-1185">Reference proteome</keyword>
<comment type="similarity">
    <text evidence="2 12">Belongs to the MYST (SAS/MOZ) family.</text>
</comment>
<feature type="region of interest" description="Disordered" evidence="13">
    <location>
        <begin position="37"/>
        <end position="107"/>
    </location>
</feature>
<evidence type="ECO:0000256" key="13">
    <source>
        <dbReference type="SAM" id="MobiDB-lite"/>
    </source>
</evidence>
<dbReference type="HOGENOM" id="CLU_014892_0_1_1"/>
<dbReference type="OrthoDB" id="787137at2759"/>
<dbReference type="PANTHER" id="PTHR10615">
    <property type="entry name" value="HISTONE ACETYLTRANSFERASE"/>
    <property type="match status" value="1"/>
</dbReference>
<evidence type="ECO:0000256" key="7">
    <source>
        <dbReference type="ARBA" id="ARBA00022833"/>
    </source>
</evidence>
<dbReference type="InterPro" id="IPR002717">
    <property type="entry name" value="HAT_MYST-type"/>
</dbReference>
<gene>
    <name evidence="15" type="primary">KNAG0B02490</name>
    <name evidence="15" type="ordered locus">KNAG_0B02490</name>
</gene>
<dbReference type="Gene3D" id="1.10.10.10">
    <property type="entry name" value="Winged helix-like DNA-binding domain superfamily/Winged helix DNA-binding domain"/>
    <property type="match status" value="1"/>
</dbReference>
<keyword evidence="8" id="KW-0156">Chromatin regulator</keyword>
<evidence type="ECO:0000256" key="8">
    <source>
        <dbReference type="ARBA" id="ARBA00022853"/>
    </source>
</evidence>
<evidence type="ECO:0000259" key="14">
    <source>
        <dbReference type="PROSITE" id="PS51726"/>
    </source>
</evidence>
<feature type="region of interest" description="Disordered" evidence="13">
    <location>
        <begin position="1"/>
        <end position="21"/>
    </location>
</feature>
<dbReference type="InterPro" id="IPR040706">
    <property type="entry name" value="Zf-MYST"/>
</dbReference>
<dbReference type="GO" id="GO:0003682">
    <property type="term" value="F:chromatin binding"/>
    <property type="evidence" value="ECO:0007669"/>
    <property type="project" value="TreeGrafter"/>
</dbReference>
<proteinExistence type="inferred from homology"/>
<evidence type="ECO:0000256" key="10">
    <source>
        <dbReference type="ARBA" id="ARBA00023242"/>
    </source>
</evidence>
<dbReference type="RefSeq" id="XP_022462936.1">
    <property type="nucleotide sequence ID" value="XM_022611536.1"/>
</dbReference>
<keyword evidence="4" id="KW-0808">Transferase</keyword>
<dbReference type="SUPFAM" id="SSF55729">
    <property type="entry name" value="Acyl-CoA N-acyltransferases (Nat)"/>
    <property type="match status" value="1"/>
</dbReference>
<evidence type="ECO:0000313" key="16">
    <source>
        <dbReference type="Proteomes" id="UP000006310"/>
    </source>
</evidence>
<keyword evidence="10 12" id="KW-0539">Nucleus</keyword>
<name>J7R1J6_HUIN7</name>
<dbReference type="Pfam" id="PF17772">
    <property type="entry name" value="zf-MYST"/>
    <property type="match status" value="1"/>
</dbReference>
<evidence type="ECO:0000256" key="9">
    <source>
        <dbReference type="ARBA" id="ARBA00022990"/>
    </source>
</evidence>
<dbReference type="Proteomes" id="UP000006310">
    <property type="component" value="Chromosome 2"/>
</dbReference>
<dbReference type="InterPro" id="IPR016181">
    <property type="entry name" value="Acyl_CoA_acyltransferase"/>
</dbReference>
<dbReference type="AlphaFoldDB" id="J7R1J6"/>
<dbReference type="GO" id="GO:0004402">
    <property type="term" value="F:histone acetyltransferase activity"/>
    <property type="evidence" value="ECO:0007669"/>
    <property type="project" value="InterPro"/>
</dbReference>
<feature type="region of interest" description="Disordered" evidence="13">
    <location>
        <begin position="698"/>
        <end position="733"/>
    </location>
</feature>
<feature type="domain" description="MYST-type HAT" evidence="14">
    <location>
        <begin position="274"/>
        <end position="558"/>
    </location>
</feature>
<keyword evidence="5" id="KW-0479">Metal-binding</keyword>
<keyword evidence="6" id="KW-0863">Zinc-finger</keyword>
<evidence type="ECO:0000256" key="11">
    <source>
        <dbReference type="PIRSR" id="PIRSR602717-51"/>
    </source>
</evidence>
<dbReference type="GO" id="GO:0006357">
    <property type="term" value="P:regulation of transcription by RNA polymerase II"/>
    <property type="evidence" value="ECO:0007669"/>
    <property type="project" value="TreeGrafter"/>
</dbReference>
<evidence type="ECO:0000256" key="1">
    <source>
        <dbReference type="ARBA" id="ARBA00004123"/>
    </source>
</evidence>
<dbReference type="eggNOG" id="KOG2747">
    <property type="taxonomic scope" value="Eukaryota"/>
</dbReference>
<dbReference type="GO" id="GO:0003712">
    <property type="term" value="F:transcription coregulator activity"/>
    <property type="evidence" value="ECO:0007669"/>
    <property type="project" value="TreeGrafter"/>
</dbReference>
<evidence type="ECO:0000256" key="12">
    <source>
        <dbReference type="RuleBase" id="RU361211"/>
    </source>
</evidence>
<dbReference type="InterPro" id="IPR036388">
    <property type="entry name" value="WH-like_DNA-bd_sf"/>
</dbReference>
<comment type="subcellular location">
    <subcellularLocation>
        <location evidence="1 12">Nucleus</location>
    </subcellularLocation>
</comment>
<reference evidence="16" key="2">
    <citation type="submission" date="2012-08" db="EMBL/GenBank/DDBJ databases">
        <title>Genome sequence of Kazachstania naganishii.</title>
        <authorList>
            <person name="Gordon J.L."/>
            <person name="Armisen D."/>
            <person name="Proux-Wera E."/>
            <person name="OhEigeartaigh S.S."/>
            <person name="Byrne K.P."/>
            <person name="Wolfe K.H."/>
        </authorList>
    </citation>
    <scope>NUCLEOTIDE SEQUENCE [LARGE SCALE GENOMIC DNA]</scope>
    <source>
        <strain evidence="16">ATCC MYA-139 / BCRC 22969 / CBS 8797 / CCRC 22969 / KCTC 17520 / NBRC 10181 / NCYC 3082</strain>
    </source>
</reference>
<dbReference type="GO" id="GO:0005634">
    <property type="term" value="C:nucleus"/>
    <property type="evidence" value="ECO:0007669"/>
    <property type="project" value="UniProtKB-SubCell"/>
</dbReference>
<dbReference type="Pfam" id="PF01853">
    <property type="entry name" value="MOZ_SAS"/>
    <property type="match status" value="1"/>
</dbReference>
<dbReference type="KEGG" id="kng:KNAG_0B02490"/>
<evidence type="ECO:0000256" key="5">
    <source>
        <dbReference type="ARBA" id="ARBA00022723"/>
    </source>
</evidence>
<sequence length="733" mass="84042">MSSSNDQEAGTHRDPVQKRSRYADYILRSLQIDSNRAFGNLDWNDRDDDDSSSARRHLRSRRSAVRNGSKTEIVHSIEEVGNAVVENNTPRGEESVSGGEPSAEEKRKPRIKIVWSYQQQQQQEHISPFPTDIAVANKLNGKVEFFTKLNGVRYKYPGGVKIKYDRNQLLNFNRLIPNGFSENDLPPVDNKARALPNDFQDKELLFKSVYKYKKDYTVGKLVPNETDKEVFNILLQRSSKARFVNSNISLSYQQKISKLADIRIKFLHGRYKPVIRSGIGYIYINGFEIKTLYPSPYPESVNFQRIVHICSYCLHYCSSRYEFSRHDDKCLQKLQGRPPGTEVYRDKEISIFEVDGREEKLFCRNLCLLSMLFLKSKTLYYEVEPFMFYVLYKNEGEFIGYFSKEKVNSTGFNLSCIITLPTYRRAGYGHLLMEFSYLLSRREYKLGTPEKPLSDLGLLTYRNYWKIKCAETLLFLHKKNCTRISLNELSSLTGLTTTDIVFGLEQLKVICCRKNITRPRKKDYGLYIDNWDRIQQVYDAWRSKGYVTLKSDSLLWKPMIYGPSSGVNAIISHTSNTEPHLEEEDPPVDFFNKQMSSAVRSISEHGFGELSPEDITIAEINQRAGETADDDVDDEDSENWHVCVLNSNGAWSSGEPLETVLRPKSSLSAPSISDAEDEDDEMVTAPGVRNHRKNIHFVNGTVDDGEPDRTGVSYTGTNPEPASPMASSIKYHR</sequence>
<dbReference type="Gene3D" id="3.30.60.60">
    <property type="entry name" value="N-acetyl transferase-like"/>
    <property type="match status" value="1"/>
</dbReference>
<evidence type="ECO:0000256" key="2">
    <source>
        <dbReference type="ARBA" id="ARBA00010107"/>
    </source>
</evidence>
<dbReference type="GeneID" id="34524340"/>
<dbReference type="CDD" id="cd04301">
    <property type="entry name" value="NAT_SF"/>
    <property type="match status" value="1"/>
</dbReference>
<keyword evidence="7" id="KW-0862">Zinc</keyword>
<evidence type="ECO:0000256" key="6">
    <source>
        <dbReference type="ARBA" id="ARBA00022771"/>
    </source>
</evidence>
<feature type="compositionally biased region" description="Basic residues" evidence="13">
    <location>
        <begin position="54"/>
        <end position="64"/>
    </location>
</feature>
<keyword evidence="9" id="KW-0007">Acetylation</keyword>
<dbReference type="PANTHER" id="PTHR10615:SF161">
    <property type="entry name" value="HISTONE ACETYLTRANSFERASE KAT7"/>
    <property type="match status" value="1"/>
</dbReference>
<feature type="active site" description="Proton donor/acceptor" evidence="11">
    <location>
        <position position="450"/>
    </location>
</feature>
<dbReference type="EMBL" id="HE978315">
    <property type="protein sequence ID" value="CCK68690.1"/>
    <property type="molecule type" value="Genomic_DNA"/>
</dbReference>
<accession>J7R1J6</accession>
<dbReference type="GO" id="GO:1990467">
    <property type="term" value="C:NuA3a histone acetyltransferase complex"/>
    <property type="evidence" value="ECO:0007669"/>
    <property type="project" value="TreeGrafter"/>
</dbReference>
<reference evidence="15 16" key="1">
    <citation type="journal article" date="2011" name="Proc. Natl. Acad. Sci. U.S.A.">
        <title>Evolutionary erosion of yeast sex chromosomes by mating-type switching accidents.</title>
        <authorList>
            <person name="Gordon J.L."/>
            <person name="Armisen D."/>
            <person name="Proux-Wera E."/>
            <person name="Oheigeartaigh S.S."/>
            <person name="Byrne K.P."/>
            <person name="Wolfe K.H."/>
        </authorList>
    </citation>
    <scope>NUCLEOTIDE SEQUENCE [LARGE SCALE GENOMIC DNA]</scope>
    <source>
        <strain evidence="16">ATCC MYA-139 / BCRC 22969 / CBS 8797 / CCRC 22969 / KCTC 17520 / NBRC 10181 / NCYC 3082</strain>
    </source>
</reference>
<dbReference type="GO" id="GO:0008270">
    <property type="term" value="F:zinc ion binding"/>
    <property type="evidence" value="ECO:0007669"/>
    <property type="project" value="UniProtKB-KW"/>
</dbReference>
<evidence type="ECO:0000313" key="15">
    <source>
        <dbReference type="EMBL" id="CCK68690.1"/>
    </source>
</evidence>